<dbReference type="GO" id="GO:0006047">
    <property type="term" value="P:UDP-N-acetylglucosamine metabolic process"/>
    <property type="evidence" value="ECO:0007669"/>
    <property type="project" value="TreeGrafter"/>
</dbReference>
<dbReference type="SUPFAM" id="SSF53697">
    <property type="entry name" value="SIS domain"/>
    <property type="match status" value="1"/>
</dbReference>
<feature type="domain" description="SIS" evidence="1">
    <location>
        <begin position="65"/>
        <end position="146"/>
    </location>
</feature>
<dbReference type="GO" id="GO:0006487">
    <property type="term" value="P:protein N-linked glycosylation"/>
    <property type="evidence" value="ECO:0007669"/>
    <property type="project" value="TreeGrafter"/>
</dbReference>
<evidence type="ECO:0000259" key="1">
    <source>
        <dbReference type="PROSITE" id="PS51464"/>
    </source>
</evidence>
<proteinExistence type="predicted"/>
<dbReference type="Pfam" id="PF01380">
    <property type="entry name" value="SIS"/>
    <property type="match status" value="1"/>
</dbReference>
<dbReference type="EMBL" id="CP097510">
    <property type="protein sequence ID" value="URE33194.1"/>
    <property type="molecule type" value="Genomic_DNA"/>
</dbReference>
<organism evidence="2 3">
    <name type="scientific">Musa troglodytarum</name>
    <name type="common">fe'i banana</name>
    <dbReference type="NCBI Taxonomy" id="320322"/>
    <lineage>
        <taxon>Eukaryota</taxon>
        <taxon>Viridiplantae</taxon>
        <taxon>Streptophyta</taxon>
        <taxon>Embryophyta</taxon>
        <taxon>Tracheophyta</taxon>
        <taxon>Spermatophyta</taxon>
        <taxon>Magnoliopsida</taxon>
        <taxon>Liliopsida</taxon>
        <taxon>Zingiberales</taxon>
        <taxon>Musaceae</taxon>
        <taxon>Musa</taxon>
    </lineage>
</organism>
<protein>
    <submittedName>
        <fullName evidence="2">SIS domain</fullName>
    </submittedName>
</protein>
<dbReference type="CDD" id="cd05009">
    <property type="entry name" value="SIS_GlmS_GlmD_2"/>
    <property type="match status" value="1"/>
</dbReference>
<dbReference type="Proteomes" id="UP001055439">
    <property type="component" value="Chromosome 8"/>
</dbReference>
<dbReference type="PANTHER" id="PTHR10937:SF0">
    <property type="entry name" value="GLUTAMINE--FRUCTOSE-6-PHOSPHATE TRANSAMINASE (ISOMERIZING)"/>
    <property type="match status" value="1"/>
</dbReference>
<feature type="non-terminal residue" evidence="2">
    <location>
        <position position="146"/>
    </location>
</feature>
<dbReference type="GO" id="GO:0004360">
    <property type="term" value="F:glutamine-fructose-6-phosphate transaminase (isomerizing) activity"/>
    <property type="evidence" value="ECO:0007669"/>
    <property type="project" value="TreeGrafter"/>
</dbReference>
<accession>A0A9E7HER0</accession>
<dbReference type="GO" id="GO:0006002">
    <property type="term" value="P:fructose 6-phosphate metabolic process"/>
    <property type="evidence" value="ECO:0007669"/>
    <property type="project" value="TreeGrafter"/>
</dbReference>
<dbReference type="GO" id="GO:0097367">
    <property type="term" value="F:carbohydrate derivative binding"/>
    <property type="evidence" value="ECO:0007669"/>
    <property type="project" value="InterPro"/>
</dbReference>
<dbReference type="InterPro" id="IPR046348">
    <property type="entry name" value="SIS_dom_sf"/>
</dbReference>
<evidence type="ECO:0000313" key="3">
    <source>
        <dbReference type="Proteomes" id="UP001055439"/>
    </source>
</evidence>
<name>A0A9E7HER0_9LILI</name>
<dbReference type="OrthoDB" id="15235at2759"/>
<gene>
    <name evidence="2" type="ORF">MUK42_07382</name>
</gene>
<keyword evidence="3" id="KW-1185">Reference proteome</keyword>
<evidence type="ECO:0000313" key="2">
    <source>
        <dbReference type="EMBL" id="URE33194.1"/>
    </source>
</evidence>
<dbReference type="PANTHER" id="PTHR10937">
    <property type="entry name" value="GLUCOSAMINE--FRUCTOSE-6-PHOSPHATE AMINOTRANSFERASE, ISOMERIZING"/>
    <property type="match status" value="1"/>
</dbReference>
<dbReference type="Gene3D" id="3.40.50.10490">
    <property type="entry name" value="Glucose-6-phosphate isomerase like protein, domain 1"/>
    <property type="match status" value="1"/>
</dbReference>
<dbReference type="InterPro" id="IPR035490">
    <property type="entry name" value="GlmS/FrlB_SIS"/>
</dbReference>
<sequence>MFEGVLHDSAMTMEVVAWRPMVGTGGSREDPRDRMRRRYGGWGRAFNKMEKVAEVLKLDGEMRDLAKSLIDTQSLLVFGRGYNYATALEGALKVKEVALMHSEGLLAGEMKHGPLALVDETLPIIVIATHDACFRKVRDDLPVDKA</sequence>
<reference evidence="2" key="1">
    <citation type="submission" date="2022-05" db="EMBL/GenBank/DDBJ databases">
        <title>The Musa troglodytarum L. genome provides insights into the mechanism of non-climacteric behaviour and enrichment of carotenoids.</title>
        <authorList>
            <person name="Wang J."/>
        </authorList>
    </citation>
    <scope>NUCLEOTIDE SEQUENCE</scope>
    <source>
        <tissue evidence="2">Leaf</tissue>
    </source>
</reference>
<dbReference type="PROSITE" id="PS51464">
    <property type="entry name" value="SIS"/>
    <property type="match status" value="1"/>
</dbReference>
<dbReference type="InterPro" id="IPR001347">
    <property type="entry name" value="SIS_dom"/>
</dbReference>
<dbReference type="AlphaFoldDB" id="A0A9E7HER0"/>